<organism evidence="9 10">
    <name type="scientific">Kordiimonas lacus</name>
    <dbReference type="NCBI Taxonomy" id="637679"/>
    <lineage>
        <taxon>Bacteria</taxon>
        <taxon>Pseudomonadati</taxon>
        <taxon>Pseudomonadota</taxon>
        <taxon>Alphaproteobacteria</taxon>
        <taxon>Kordiimonadales</taxon>
        <taxon>Kordiimonadaceae</taxon>
        <taxon>Kordiimonas</taxon>
    </lineage>
</organism>
<dbReference type="InterPro" id="IPR050250">
    <property type="entry name" value="Macrolide_Exporter_MacB"/>
</dbReference>
<feature type="transmembrane region" description="Helical" evidence="6">
    <location>
        <begin position="392"/>
        <end position="420"/>
    </location>
</feature>
<feature type="transmembrane region" description="Helical" evidence="6">
    <location>
        <begin position="345"/>
        <end position="372"/>
    </location>
</feature>
<reference evidence="9 10" key="1">
    <citation type="submission" date="2016-10" db="EMBL/GenBank/DDBJ databases">
        <authorList>
            <person name="de Groot N.N."/>
        </authorList>
    </citation>
    <scope>NUCLEOTIDE SEQUENCE [LARGE SCALE GENOMIC DNA]</scope>
    <source>
        <strain evidence="9 10">CGMCC 1.9109</strain>
    </source>
</reference>
<dbReference type="InterPro" id="IPR025857">
    <property type="entry name" value="MacB_PCD"/>
</dbReference>
<feature type="transmembrane region" description="Helical" evidence="6">
    <location>
        <begin position="797"/>
        <end position="817"/>
    </location>
</feature>
<gene>
    <name evidence="9" type="ORF">SAMN04488071_1963</name>
</gene>
<protein>
    <submittedName>
        <fullName evidence="9">Putative ABC transport system permease protein</fullName>
    </submittedName>
</protein>
<dbReference type="InterPro" id="IPR003838">
    <property type="entry name" value="ABC3_permease_C"/>
</dbReference>
<dbReference type="GO" id="GO:0005886">
    <property type="term" value="C:plasma membrane"/>
    <property type="evidence" value="ECO:0007669"/>
    <property type="project" value="UniProtKB-SubCell"/>
</dbReference>
<feature type="transmembrane region" description="Helical" evidence="6">
    <location>
        <begin position="298"/>
        <end position="320"/>
    </location>
</feature>
<feature type="domain" description="ABC3 transporter permease C-terminal" evidence="7">
    <location>
        <begin position="714"/>
        <end position="819"/>
    </location>
</feature>
<evidence type="ECO:0000256" key="4">
    <source>
        <dbReference type="ARBA" id="ARBA00022989"/>
    </source>
</evidence>
<evidence type="ECO:0000256" key="3">
    <source>
        <dbReference type="ARBA" id="ARBA00022692"/>
    </source>
</evidence>
<comment type="subcellular location">
    <subcellularLocation>
        <location evidence="1">Cell membrane</location>
        <topology evidence="1">Multi-pass membrane protein</topology>
    </subcellularLocation>
</comment>
<feature type="transmembrane region" description="Helical" evidence="6">
    <location>
        <begin position="21"/>
        <end position="41"/>
    </location>
</feature>
<keyword evidence="3 6" id="KW-0812">Transmembrane</keyword>
<name>A0A1G6ZV05_9PROT</name>
<evidence type="ECO:0000259" key="8">
    <source>
        <dbReference type="Pfam" id="PF12704"/>
    </source>
</evidence>
<feature type="transmembrane region" description="Helical" evidence="6">
    <location>
        <begin position="441"/>
        <end position="462"/>
    </location>
</feature>
<feature type="domain" description="ABC3 transporter permease C-terminal" evidence="7">
    <location>
        <begin position="305"/>
        <end position="418"/>
    </location>
</feature>
<dbReference type="GO" id="GO:0022857">
    <property type="term" value="F:transmembrane transporter activity"/>
    <property type="evidence" value="ECO:0007669"/>
    <property type="project" value="TreeGrafter"/>
</dbReference>
<evidence type="ECO:0000313" key="9">
    <source>
        <dbReference type="EMBL" id="SDE06350.1"/>
    </source>
</evidence>
<feature type="domain" description="MacB-like periplasmic core" evidence="8">
    <location>
        <begin position="449"/>
        <end position="653"/>
    </location>
</feature>
<feature type="transmembrane region" description="Helical" evidence="6">
    <location>
        <begin position="711"/>
        <end position="734"/>
    </location>
</feature>
<dbReference type="PROSITE" id="PS51257">
    <property type="entry name" value="PROKAR_LIPOPROTEIN"/>
    <property type="match status" value="1"/>
</dbReference>
<evidence type="ECO:0000313" key="10">
    <source>
        <dbReference type="Proteomes" id="UP000183685"/>
    </source>
</evidence>
<evidence type="ECO:0000256" key="1">
    <source>
        <dbReference type="ARBA" id="ARBA00004651"/>
    </source>
</evidence>
<evidence type="ECO:0000259" key="7">
    <source>
        <dbReference type="Pfam" id="PF02687"/>
    </source>
</evidence>
<accession>A0A1G6ZV05</accession>
<feature type="domain" description="MacB-like periplasmic core" evidence="8">
    <location>
        <begin position="20"/>
        <end position="241"/>
    </location>
</feature>
<sequence>MFRNYLLTAWRHIMKNRLFSAINVFGLAIGMMSCILILLFVRDELTYDQWVPEADKVVRIHSAFYPQERPPFLTVRSAGRIMGALKAYASAEVAEGVRLVNNTTTIIKDNNAFTEQVTFADGTFFDVLDLPFVHGDASSSFSRPLDMLLTEELAIKYFGRTDVVGETLTACCLRGQPMTLPIAGVLKDIPGNSHLQLGFLVRMEPSMFDFAPNILNTWTSVNVYTYFKLKDGATAADLQARYDTWLDNESPFSERTDMPGKVTDFVKPNVMPLLDLHLHARRDAGNMGDLSPMGDINMVYTFSGVALLILLIASINFMNLSTAKASKRAREVALRKVMGATRRQVALQFLGEAVAIATLGLLFAFVGVELALPLYNDAIDKNLVFDVLQDLPLLLSLAGVAIVVGLLSGSYPAAFLSRFLPARILKANKSSDVGGASTFRSALVVFQFAISIGLVMCTAVIYGQTTYAKSMDVGYVHSGKLAITNLGNAAGTPQAETIRQALEQLPGVSKAVLSSEVPSQDNENNTGFTVLDNTGADMQGDQVVVNYHSVGYDFFEAFGISPIAGRTFDEAFGTDAINPIPDGEDRIGTASVVLNEAAVRSLGFASPAQALGKTLRAEVFQSGRHDFTIVGVVPDIYFRSLKFGVRSTAYWINPPALDSITLTLNTDNIQSVTTGIAGIWRDHLPMTPLGHQFVSDMLAAQYASEEAQAKLFAAFSGLAIIVACLGLYGLAAFSAEQRTKEIGIRKVLGARVVDIVKLLVWQFSRPVLIANVIAWPVGWYVMSGWLESFQYRLDSTFVIAMALAAGTVALLIAWLTVAGRAAHVAQANPIQALRYE</sequence>
<dbReference type="EMBL" id="FNAK01000004">
    <property type="protein sequence ID" value="SDE06350.1"/>
    <property type="molecule type" value="Genomic_DNA"/>
</dbReference>
<dbReference type="RefSeq" id="WP_068304250.1">
    <property type="nucleotide sequence ID" value="NZ_FNAK01000004.1"/>
</dbReference>
<dbReference type="Pfam" id="PF12704">
    <property type="entry name" value="MacB_PCD"/>
    <property type="match status" value="2"/>
</dbReference>
<dbReference type="Pfam" id="PF02687">
    <property type="entry name" value="FtsX"/>
    <property type="match status" value="2"/>
</dbReference>
<evidence type="ECO:0000256" key="5">
    <source>
        <dbReference type="ARBA" id="ARBA00023136"/>
    </source>
</evidence>
<keyword evidence="4 6" id="KW-1133">Transmembrane helix</keyword>
<dbReference type="Proteomes" id="UP000183685">
    <property type="component" value="Unassembled WGS sequence"/>
</dbReference>
<evidence type="ECO:0000256" key="6">
    <source>
        <dbReference type="SAM" id="Phobius"/>
    </source>
</evidence>
<keyword evidence="2" id="KW-1003">Cell membrane</keyword>
<proteinExistence type="predicted"/>
<dbReference type="PANTHER" id="PTHR30572:SF18">
    <property type="entry name" value="ABC-TYPE MACROLIDE FAMILY EXPORT SYSTEM PERMEASE COMPONENT 2"/>
    <property type="match status" value="1"/>
</dbReference>
<evidence type="ECO:0000256" key="2">
    <source>
        <dbReference type="ARBA" id="ARBA00022475"/>
    </source>
</evidence>
<dbReference type="AlphaFoldDB" id="A0A1G6ZV05"/>
<keyword evidence="5 6" id="KW-0472">Membrane</keyword>
<dbReference type="OrthoDB" id="127188at2"/>
<keyword evidence="10" id="KW-1185">Reference proteome</keyword>
<dbReference type="STRING" id="637679.GCA_001550055_01892"/>
<dbReference type="PANTHER" id="PTHR30572">
    <property type="entry name" value="MEMBRANE COMPONENT OF TRANSPORTER-RELATED"/>
    <property type="match status" value="1"/>
</dbReference>